<keyword evidence="2" id="KW-1185">Reference proteome</keyword>
<dbReference type="AlphaFoldDB" id="A0AAP0D4W8"/>
<dbReference type="EMBL" id="JBCNJP010000015">
    <property type="protein sequence ID" value="KAK9066230.1"/>
    <property type="molecule type" value="Genomic_DNA"/>
</dbReference>
<reference evidence="1 2" key="1">
    <citation type="submission" date="2024-04" db="EMBL/GenBank/DDBJ databases">
        <title>The reference genome of an endangered Asteraceae, Deinandra increscens subsp. villosa, native to the Central Coast of California.</title>
        <authorList>
            <person name="Guilliams M."/>
            <person name="Hasenstab-Lehman K."/>
            <person name="Meyer R."/>
            <person name="Mcevoy S."/>
        </authorList>
    </citation>
    <scope>NUCLEOTIDE SEQUENCE [LARGE SCALE GENOMIC DNA]</scope>
    <source>
        <tissue evidence="1">Leaf</tissue>
    </source>
</reference>
<evidence type="ECO:0000313" key="1">
    <source>
        <dbReference type="EMBL" id="KAK9066230.1"/>
    </source>
</evidence>
<organism evidence="1 2">
    <name type="scientific">Deinandra increscens subsp. villosa</name>
    <dbReference type="NCBI Taxonomy" id="3103831"/>
    <lineage>
        <taxon>Eukaryota</taxon>
        <taxon>Viridiplantae</taxon>
        <taxon>Streptophyta</taxon>
        <taxon>Embryophyta</taxon>
        <taxon>Tracheophyta</taxon>
        <taxon>Spermatophyta</taxon>
        <taxon>Magnoliopsida</taxon>
        <taxon>eudicotyledons</taxon>
        <taxon>Gunneridae</taxon>
        <taxon>Pentapetalae</taxon>
        <taxon>asterids</taxon>
        <taxon>campanulids</taxon>
        <taxon>Asterales</taxon>
        <taxon>Asteraceae</taxon>
        <taxon>Asteroideae</taxon>
        <taxon>Heliantheae alliance</taxon>
        <taxon>Madieae</taxon>
        <taxon>Madiinae</taxon>
        <taxon>Deinandra</taxon>
    </lineage>
</organism>
<evidence type="ECO:0008006" key="3">
    <source>
        <dbReference type="Google" id="ProtNLM"/>
    </source>
</evidence>
<dbReference type="Pfam" id="PF05553">
    <property type="entry name" value="DUF761"/>
    <property type="match status" value="1"/>
</dbReference>
<evidence type="ECO:0000313" key="2">
    <source>
        <dbReference type="Proteomes" id="UP001408789"/>
    </source>
</evidence>
<dbReference type="Proteomes" id="UP001408789">
    <property type="component" value="Unassembled WGS sequence"/>
</dbReference>
<comment type="caution">
    <text evidence="1">The sequence shown here is derived from an EMBL/GenBank/DDBJ whole genome shotgun (WGS) entry which is preliminary data.</text>
</comment>
<protein>
    <recommendedName>
        <fullName evidence="3">Avr9/Cf-9 rapidly elicited protein 146</fullName>
    </recommendedName>
</protein>
<dbReference type="PANTHER" id="PTHR33265:SF8">
    <property type="entry name" value="AVR9_CF-9 RAPIDLY ELICITED PROTEIN 146"/>
    <property type="match status" value="1"/>
</dbReference>
<dbReference type="InterPro" id="IPR008480">
    <property type="entry name" value="DUF761_pln"/>
</dbReference>
<name>A0AAP0D4W8_9ASTR</name>
<proteinExistence type="predicted"/>
<sequence length="206" mass="23301">MEQNLQILPKKVWSVLRLFYFMLRKGVSKNKLWLDLHMMMKRAKLAGKALQNLLFNHHHNWAAFTVNRPSPHLSFPSPPPSGEYEFSCTTSPSTNNSHQLSLFPLFQKKHHSGNQVPTADLDIAAFNEAVLKAMEMAVYSETASPALPGFGRSPVVRQLRVTDSPFPLSGAEEDNRVDEAAEQFISRFYNDLRRQKQICGGETMGV</sequence>
<dbReference type="PANTHER" id="PTHR33265">
    <property type="entry name" value="AVR9/CF-9 RAPIDLY ELICITED PROTEIN-RELATED"/>
    <property type="match status" value="1"/>
</dbReference>
<gene>
    <name evidence="1" type="ORF">SSX86_013551</name>
</gene>
<accession>A0AAP0D4W8</accession>